<sequence length="861" mass="98130">MAEAFAAEVAANVLAKLSSAAFQQIGCFWDVQDEFEKLRDVLMAIKAVLVDAEEQQNHNREITLWLQKFKDGCYRVEDLLDEFEIEALRRQVMERGSSRRKVSRFLSCSNSLAFRLRMGRKIKKVKDMLDEIESNKSRFHLLERHHRVKNIIHGQRETYSFVKTSDVIGRDEDKENMVAFLMDPTDGDGKGDDIPVLAIVGIGGIGKTALAQLVFNDERVKTHFWLRIWVCVTEDFDVKQLMIKIIKSATGTMMCKDMNKEELHKVLRDGLKGKRFLIVLDDVWNEDKRKWIELKDLLATGGQGCKIICTTRTHKVAAITSTVPQYDLDHLSYENSLSLFLRLAFKEGEEVQHKNLVRIGEGIVRKCKGVALAVKTLGSLLCSTRVEYDWELVRDSEIWKLEQKENDILPALKLSYDHLPWHLKQCFAFCSVFPKDFEFNSLQLTLLWTGNGFLQYSNENEEPEDIGNRYIHELWSRSFFQQVEEGVFYSTFKMHDLVHDLALSVVQNEVNSFNHCSTRNVRHLWLEASGQGASTLPNNLDHLRSLIISSNEEQKASSESLIADYISRSKHLRVLHLVDSSFEQLPNSIGYLKHLRYLSIYGNGNIERLPNSICNLQSLQTLLLGGCRGIEALPKDIRYLISLKTLCITTKQANFQESGIGCLSSLRFLRFYACGNLKYLFEDMQGLTALRILVIDECKNLVSLPPGLKYLTALQILVISDCEKLDLCMGLELGGEQAGSLRKLFIRGLPKVVSLPQWILLGSAKTLQQLYIIGLENLSTLPRWFRYLMSLQTLGIIDCPKLLSLPQGMQQLAALKQVGITGCPKLGKRCMKQTGEEWPKIAHVPQLFVSNDSETSITYDE</sequence>
<dbReference type="Proteomes" id="UP000818029">
    <property type="component" value="Chromosome D03"/>
</dbReference>
<keyword evidence="3" id="KW-0611">Plant defense</keyword>
<dbReference type="GeneID" id="107927074"/>
<evidence type="ECO:0000313" key="10">
    <source>
        <dbReference type="RefSeq" id="XP_016713531.1"/>
    </source>
</evidence>
<reference evidence="10" key="2">
    <citation type="submission" date="2025-08" db="UniProtKB">
        <authorList>
            <consortium name="RefSeq"/>
        </authorList>
    </citation>
    <scope>IDENTIFICATION</scope>
</reference>
<keyword evidence="1" id="KW-0677">Repeat</keyword>
<dbReference type="GO" id="GO:0043531">
    <property type="term" value="F:ADP binding"/>
    <property type="evidence" value="ECO:0007669"/>
    <property type="project" value="InterPro"/>
</dbReference>
<dbReference type="AlphaFoldDB" id="A0A1U8LG08"/>
<dbReference type="KEGG" id="ghi:107927074"/>
<evidence type="ECO:0000256" key="2">
    <source>
        <dbReference type="ARBA" id="ARBA00022741"/>
    </source>
</evidence>
<dbReference type="GO" id="GO:0005524">
    <property type="term" value="F:ATP binding"/>
    <property type="evidence" value="ECO:0007669"/>
    <property type="project" value="UniProtKB-KW"/>
</dbReference>
<evidence type="ECO:0000256" key="3">
    <source>
        <dbReference type="ARBA" id="ARBA00022821"/>
    </source>
</evidence>
<proteinExistence type="predicted"/>
<dbReference type="InterPro" id="IPR055414">
    <property type="entry name" value="LRR_R13L4/SHOC2-like"/>
</dbReference>
<dbReference type="PRINTS" id="PR00364">
    <property type="entry name" value="DISEASERSIST"/>
</dbReference>
<organism evidence="9 10">
    <name type="scientific">Gossypium hirsutum</name>
    <name type="common">Upland cotton</name>
    <name type="synonym">Gossypium mexicanum</name>
    <dbReference type="NCBI Taxonomy" id="3635"/>
    <lineage>
        <taxon>Eukaryota</taxon>
        <taxon>Viridiplantae</taxon>
        <taxon>Streptophyta</taxon>
        <taxon>Embryophyta</taxon>
        <taxon>Tracheophyta</taxon>
        <taxon>Spermatophyta</taxon>
        <taxon>Magnoliopsida</taxon>
        <taxon>eudicotyledons</taxon>
        <taxon>Gunneridae</taxon>
        <taxon>Pentapetalae</taxon>
        <taxon>rosids</taxon>
        <taxon>malvids</taxon>
        <taxon>Malvales</taxon>
        <taxon>Malvaceae</taxon>
        <taxon>Malvoideae</taxon>
        <taxon>Gossypium</taxon>
    </lineage>
</organism>
<dbReference type="FunFam" id="3.40.50.300:FF:001091">
    <property type="entry name" value="Probable disease resistance protein At1g61300"/>
    <property type="match status" value="1"/>
</dbReference>
<reference evidence="9" key="1">
    <citation type="journal article" date="2020" name="Nat. Genet.">
        <title>Genomic diversifications of five Gossypium allopolyploid species and their impact on cotton improvement.</title>
        <authorList>
            <person name="Chen Z.J."/>
            <person name="Sreedasyam A."/>
            <person name="Ando A."/>
            <person name="Song Q."/>
            <person name="De Santiago L.M."/>
            <person name="Hulse-Kemp A.M."/>
            <person name="Ding M."/>
            <person name="Ye W."/>
            <person name="Kirkbride R.C."/>
            <person name="Jenkins J."/>
            <person name="Plott C."/>
            <person name="Lovell J."/>
            <person name="Lin Y.M."/>
            <person name="Vaughn R."/>
            <person name="Liu B."/>
            <person name="Simpson S."/>
            <person name="Scheffler B.E."/>
            <person name="Wen L."/>
            <person name="Saski C.A."/>
            <person name="Grover C.E."/>
            <person name="Hu G."/>
            <person name="Conover J.L."/>
            <person name="Carlson J.W."/>
            <person name="Shu S."/>
            <person name="Boston L.B."/>
            <person name="Williams M."/>
            <person name="Peterson D.G."/>
            <person name="McGee K."/>
            <person name="Jones D.C."/>
            <person name="Wendel J.F."/>
            <person name="Stelly D.M."/>
            <person name="Grimwood J."/>
            <person name="Schmutz J."/>
        </authorList>
    </citation>
    <scope>NUCLEOTIDE SEQUENCE [LARGE SCALE GENOMIC DNA]</scope>
    <source>
        <strain evidence="9">cv. TM-1</strain>
    </source>
</reference>
<dbReference type="FunFam" id="1.10.10.10:FF:000322">
    <property type="entry name" value="Probable disease resistance protein At1g63360"/>
    <property type="match status" value="1"/>
</dbReference>
<dbReference type="GO" id="GO:0006952">
    <property type="term" value="P:defense response"/>
    <property type="evidence" value="ECO:0007669"/>
    <property type="project" value="UniProtKB-KW"/>
</dbReference>
<evidence type="ECO:0000259" key="6">
    <source>
        <dbReference type="Pfam" id="PF18052"/>
    </source>
</evidence>
<dbReference type="SUPFAM" id="SSF52058">
    <property type="entry name" value="L domain-like"/>
    <property type="match status" value="1"/>
</dbReference>
<dbReference type="Gene3D" id="1.10.10.10">
    <property type="entry name" value="Winged helix-like DNA-binding domain superfamily/Winged helix DNA-binding domain"/>
    <property type="match status" value="1"/>
</dbReference>
<feature type="domain" description="NB-ARC" evidence="5">
    <location>
        <begin position="191"/>
        <end position="347"/>
    </location>
</feature>
<keyword evidence="9" id="KW-1185">Reference proteome</keyword>
<dbReference type="PANTHER" id="PTHR36766">
    <property type="entry name" value="PLANT BROAD-SPECTRUM MILDEW RESISTANCE PROTEIN RPW8"/>
    <property type="match status" value="1"/>
</dbReference>
<dbReference type="InterPro" id="IPR058922">
    <property type="entry name" value="WHD_DRP"/>
</dbReference>
<dbReference type="Gene3D" id="1.20.5.4130">
    <property type="match status" value="1"/>
</dbReference>
<evidence type="ECO:0000259" key="5">
    <source>
        <dbReference type="Pfam" id="PF00931"/>
    </source>
</evidence>
<dbReference type="Gene3D" id="3.80.10.10">
    <property type="entry name" value="Ribonuclease Inhibitor"/>
    <property type="match status" value="2"/>
</dbReference>
<gene>
    <name evidence="10" type="primary">LOC107927074</name>
</gene>
<dbReference type="SMR" id="A0A1U8LG08"/>
<dbReference type="PaxDb" id="3635-A0A1U8LG08"/>
<evidence type="ECO:0000256" key="4">
    <source>
        <dbReference type="ARBA" id="ARBA00022840"/>
    </source>
</evidence>
<dbReference type="SUPFAM" id="SSF52540">
    <property type="entry name" value="P-loop containing nucleoside triphosphate hydrolases"/>
    <property type="match status" value="1"/>
</dbReference>
<dbReference type="InterPro" id="IPR002182">
    <property type="entry name" value="NB-ARC"/>
</dbReference>
<dbReference type="Gene3D" id="1.10.8.430">
    <property type="entry name" value="Helical domain of apoptotic protease-activating factors"/>
    <property type="match status" value="1"/>
</dbReference>
<dbReference type="Pfam" id="PF18052">
    <property type="entry name" value="Rx_N"/>
    <property type="match status" value="1"/>
</dbReference>
<evidence type="ECO:0000259" key="8">
    <source>
        <dbReference type="Pfam" id="PF23598"/>
    </source>
</evidence>
<dbReference type="InterPro" id="IPR042197">
    <property type="entry name" value="Apaf_helical"/>
</dbReference>
<dbReference type="Pfam" id="PF23559">
    <property type="entry name" value="WHD_DRP"/>
    <property type="match status" value="1"/>
</dbReference>
<keyword evidence="2" id="KW-0547">Nucleotide-binding</keyword>
<dbReference type="Pfam" id="PF00931">
    <property type="entry name" value="NB-ARC"/>
    <property type="match status" value="1"/>
</dbReference>
<dbReference type="InterPro" id="IPR027417">
    <property type="entry name" value="P-loop_NTPase"/>
</dbReference>
<feature type="domain" description="Disease resistance protein winged helix" evidence="7">
    <location>
        <begin position="432"/>
        <end position="502"/>
    </location>
</feature>
<feature type="domain" description="Disease resistance N-terminal" evidence="6">
    <location>
        <begin position="12"/>
        <end position="98"/>
    </location>
</feature>
<dbReference type="InterPro" id="IPR036388">
    <property type="entry name" value="WH-like_DNA-bd_sf"/>
</dbReference>
<keyword evidence="4" id="KW-0067">ATP-binding</keyword>
<feature type="domain" description="Disease resistance R13L4/SHOC-2-like LRR" evidence="8">
    <location>
        <begin position="542"/>
        <end position="772"/>
    </location>
</feature>
<dbReference type="OrthoDB" id="1001738at2759"/>
<evidence type="ECO:0000259" key="7">
    <source>
        <dbReference type="Pfam" id="PF23559"/>
    </source>
</evidence>
<name>A0A1U8LG08_GOSHI</name>
<evidence type="ECO:0000256" key="1">
    <source>
        <dbReference type="ARBA" id="ARBA00022737"/>
    </source>
</evidence>
<dbReference type="InterPro" id="IPR041118">
    <property type="entry name" value="Rx_N"/>
</dbReference>
<dbReference type="PANTHER" id="PTHR36766:SF61">
    <property type="entry name" value="NB-ARC DOMAIN DISEASE RESISTANCE PROTEIN"/>
    <property type="match status" value="1"/>
</dbReference>
<dbReference type="Gene3D" id="3.40.50.300">
    <property type="entry name" value="P-loop containing nucleotide triphosphate hydrolases"/>
    <property type="match status" value="1"/>
</dbReference>
<evidence type="ECO:0000313" key="9">
    <source>
        <dbReference type="Proteomes" id="UP000818029"/>
    </source>
</evidence>
<dbReference type="Pfam" id="PF23598">
    <property type="entry name" value="LRR_14"/>
    <property type="match status" value="1"/>
</dbReference>
<dbReference type="OMA" id="IAYDEIC"/>
<dbReference type="RefSeq" id="XP_016713531.1">
    <property type="nucleotide sequence ID" value="XM_016858042.1"/>
</dbReference>
<dbReference type="InterPro" id="IPR032675">
    <property type="entry name" value="LRR_dom_sf"/>
</dbReference>
<accession>A0A1U8LG08</accession>
<protein>
    <submittedName>
        <fullName evidence="10">Disease resistance protein RGA1</fullName>
    </submittedName>
</protein>
<dbReference type="GO" id="GO:0051707">
    <property type="term" value="P:response to other organism"/>
    <property type="evidence" value="ECO:0007669"/>
    <property type="project" value="UniProtKB-ARBA"/>
</dbReference>